<dbReference type="Proteomes" id="UP000013569">
    <property type="component" value="Unassembled WGS sequence"/>
</dbReference>
<proteinExistence type="predicted"/>
<dbReference type="SUPFAM" id="SSF50998">
    <property type="entry name" value="Quinoprotein alcohol dehydrogenase-like"/>
    <property type="match status" value="1"/>
</dbReference>
<dbReference type="EMBL" id="AQPW01000011">
    <property type="protein sequence ID" value="EON32594.1"/>
    <property type="molecule type" value="Genomic_DNA"/>
</dbReference>
<dbReference type="Gene3D" id="2.130.10.10">
    <property type="entry name" value="YVTN repeat-like/Quinoprotein amine dehydrogenase"/>
    <property type="match status" value="1"/>
</dbReference>
<gene>
    <name evidence="1" type="ORF">GTC6_11156</name>
</gene>
<dbReference type="InterPro" id="IPR011047">
    <property type="entry name" value="Quinoprotein_ADH-like_sf"/>
</dbReference>
<dbReference type="PATRIC" id="fig|1316928.3.peg.2237"/>
<reference evidence="1 2" key="1">
    <citation type="journal article" date="2013" name="Genome Announc.">
        <title>Draft Genome Sequence of a Benzothiophene-Desulfurizing Bacterium, Gordona terrae Strain C-6.</title>
        <authorList>
            <person name="Wang W."/>
            <person name="Ma T."/>
            <person name="Ren Y."/>
            <person name="Li G."/>
        </authorList>
    </citation>
    <scope>NUCLEOTIDE SEQUENCE [LARGE SCALE GENOMIC DNA]</scope>
    <source>
        <strain evidence="1 2">C-6</strain>
    </source>
</reference>
<organism evidence="1 2">
    <name type="scientific">Gordonia terrae C-6</name>
    <dbReference type="NCBI Taxonomy" id="1316928"/>
    <lineage>
        <taxon>Bacteria</taxon>
        <taxon>Bacillati</taxon>
        <taxon>Actinomycetota</taxon>
        <taxon>Actinomycetes</taxon>
        <taxon>Mycobacteriales</taxon>
        <taxon>Gordoniaceae</taxon>
        <taxon>Gordonia</taxon>
    </lineage>
</organism>
<dbReference type="InterPro" id="IPR015943">
    <property type="entry name" value="WD40/YVTN_repeat-like_dom_sf"/>
</dbReference>
<dbReference type="AlphaFoldDB" id="R7Y9Z8"/>
<comment type="caution">
    <text evidence="1">The sequence shown here is derived from an EMBL/GenBank/DDBJ whole genome shotgun (WGS) entry which is preliminary data.</text>
</comment>
<accession>R7Y9Z8</accession>
<sequence>MLRVTAAGEDALIVIASPIGLGKRGALLALDPDTGQPLWNTPRTGWDSECAISRDGRTACTRQVRDGDAVATRVSFIDPRTGEDDTTATIRAPGWSTIKRAGDGFLVETDGTENIAIPGEISESEAQHLELRWERVTDPPDRQKTITMFDSRGRESWSVKPPVNHGESVVSDAGNLFAVNDRSHGGFTVYRLDTGKAVYSALRRTDDESDPIPDSMVLHPSGFATSSGSLTADSRVEFFDANGARTGELSGWRVARGSLDPVMLVDGDELALSSGATVGIGSIADQTVRWETDRSRSSLQLLDERYAVAPVDSDFGVGAPQENEAWTVLDAQTGDRRGQASIGSRQDLFGFDGTRMLFLGETESDHQPDLSKLSAYDVETGEQVWGLTAPTATAFWQSLGPYLFLVDNSADASPRSITRYSS</sequence>
<name>R7Y9Z8_9ACTN</name>
<evidence type="ECO:0000313" key="2">
    <source>
        <dbReference type="Proteomes" id="UP000013569"/>
    </source>
</evidence>
<evidence type="ECO:0000313" key="1">
    <source>
        <dbReference type="EMBL" id="EON32594.1"/>
    </source>
</evidence>
<protein>
    <submittedName>
        <fullName evidence="1">Uncharacterized protein</fullName>
    </submittedName>
</protein>